<dbReference type="SUPFAM" id="SSF56281">
    <property type="entry name" value="Metallo-hydrolase/oxidoreductase"/>
    <property type="match status" value="1"/>
</dbReference>
<dbReference type="InterPro" id="IPR036866">
    <property type="entry name" value="RibonucZ/Hydroxyglut_hydro"/>
</dbReference>
<gene>
    <name evidence="2" type="ORF">CGI_10018980</name>
</gene>
<dbReference type="InterPro" id="IPR027075">
    <property type="entry name" value="CPSF2"/>
</dbReference>
<keyword evidence="1" id="KW-0539">Nucleus</keyword>
<dbReference type="InParanoid" id="K1QBH9"/>
<comment type="similarity">
    <text evidence="1">Belongs to the metallo-beta-lactamase superfamily. RNA-metabolizing metallo-beta-lactamase-like family. CPSF2/YSH1 subfamily.</text>
</comment>
<proteinExistence type="inferred from homology"/>
<name>K1QBH9_MAGGI</name>
<evidence type="ECO:0000256" key="1">
    <source>
        <dbReference type="RuleBase" id="RU365006"/>
    </source>
</evidence>
<evidence type="ECO:0000313" key="2">
    <source>
        <dbReference type="EMBL" id="EKC34107.1"/>
    </source>
</evidence>
<organism evidence="2">
    <name type="scientific">Magallana gigas</name>
    <name type="common">Pacific oyster</name>
    <name type="synonym">Crassostrea gigas</name>
    <dbReference type="NCBI Taxonomy" id="29159"/>
    <lineage>
        <taxon>Eukaryota</taxon>
        <taxon>Metazoa</taxon>
        <taxon>Spiralia</taxon>
        <taxon>Lophotrochozoa</taxon>
        <taxon>Mollusca</taxon>
        <taxon>Bivalvia</taxon>
        <taxon>Autobranchia</taxon>
        <taxon>Pteriomorphia</taxon>
        <taxon>Ostreida</taxon>
        <taxon>Ostreoidea</taxon>
        <taxon>Ostreidae</taxon>
        <taxon>Magallana</taxon>
    </lineage>
</organism>
<dbReference type="PANTHER" id="PTHR45922">
    <property type="entry name" value="CLEAVAGE AND POLYADENYLATION SPECIFICITY FACTOR SUBUNIT 2"/>
    <property type="match status" value="1"/>
</dbReference>
<dbReference type="EMBL" id="JH818639">
    <property type="protein sequence ID" value="EKC34107.1"/>
    <property type="molecule type" value="Genomic_DNA"/>
</dbReference>
<dbReference type="GO" id="GO:0005847">
    <property type="term" value="C:mRNA cleavage and polyadenylation specificity factor complex"/>
    <property type="evidence" value="ECO:0007669"/>
    <property type="project" value="InterPro"/>
</dbReference>
<dbReference type="GO" id="GO:0006398">
    <property type="term" value="P:mRNA 3'-end processing by stem-loop binding and cleavage"/>
    <property type="evidence" value="ECO:0007669"/>
    <property type="project" value="InterPro"/>
</dbReference>
<keyword evidence="1" id="KW-0507">mRNA processing</keyword>
<dbReference type="GO" id="GO:0003723">
    <property type="term" value="F:RNA binding"/>
    <property type="evidence" value="ECO:0007669"/>
    <property type="project" value="UniProtKB-KW"/>
</dbReference>
<reference evidence="2" key="1">
    <citation type="journal article" date="2012" name="Nature">
        <title>The oyster genome reveals stress adaptation and complexity of shell formation.</title>
        <authorList>
            <person name="Zhang G."/>
            <person name="Fang X."/>
            <person name="Guo X."/>
            <person name="Li L."/>
            <person name="Luo R."/>
            <person name="Xu F."/>
            <person name="Yang P."/>
            <person name="Zhang L."/>
            <person name="Wang X."/>
            <person name="Qi H."/>
            <person name="Xiong Z."/>
            <person name="Que H."/>
            <person name="Xie Y."/>
            <person name="Holland P.W."/>
            <person name="Paps J."/>
            <person name="Zhu Y."/>
            <person name="Wu F."/>
            <person name="Chen Y."/>
            <person name="Wang J."/>
            <person name="Peng C."/>
            <person name="Meng J."/>
            <person name="Yang L."/>
            <person name="Liu J."/>
            <person name="Wen B."/>
            <person name="Zhang N."/>
            <person name="Huang Z."/>
            <person name="Zhu Q."/>
            <person name="Feng Y."/>
            <person name="Mount A."/>
            <person name="Hedgecock D."/>
            <person name="Xu Z."/>
            <person name="Liu Y."/>
            <person name="Domazet-Loso T."/>
            <person name="Du Y."/>
            <person name="Sun X."/>
            <person name="Zhang S."/>
            <person name="Liu B."/>
            <person name="Cheng P."/>
            <person name="Jiang X."/>
            <person name="Li J."/>
            <person name="Fan D."/>
            <person name="Wang W."/>
            <person name="Fu W."/>
            <person name="Wang T."/>
            <person name="Wang B."/>
            <person name="Zhang J."/>
            <person name="Peng Z."/>
            <person name="Li Y."/>
            <person name="Li N."/>
            <person name="Wang J."/>
            <person name="Chen M."/>
            <person name="He Y."/>
            <person name="Tan F."/>
            <person name="Song X."/>
            <person name="Zheng Q."/>
            <person name="Huang R."/>
            <person name="Yang H."/>
            <person name="Du X."/>
            <person name="Chen L."/>
            <person name="Yang M."/>
            <person name="Gaffney P.M."/>
            <person name="Wang S."/>
            <person name="Luo L."/>
            <person name="She Z."/>
            <person name="Ming Y."/>
            <person name="Huang W."/>
            <person name="Zhang S."/>
            <person name="Huang B."/>
            <person name="Zhang Y."/>
            <person name="Qu T."/>
            <person name="Ni P."/>
            <person name="Miao G."/>
            <person name="Wang J."/>
            <person name="Wang Q."/>
            <person name="Steinberg C.E."/>
            <person name="Wang H."/>
            <person name="Li N."/>
            <person name="Qian L."/>
            <person name="Zhang G."/>
            <person name="Li Y."/>
            <person name="Yang H."/>
            <person name="Liu X."/>
            <person name="Wang J."/>
            <person name="Yin Y."/>
            <person name="Wang J."/>
        </authorList>
    </citation>
    <scope>NUCLEOTIDE SEQUENCE [LARGE SCALE GENOMIC DNA]</scope>
    <source>
        <strain evidence="2">05x7-T-G4-1.051#20</strain>
    </source>
</reference>
<protein>
    <recommendedName>
        <fullName evidence="1">Cleavage and polyadenylation specificity factor subunit 2</fullName>
    </recommendedName>
    <alternativeName>
        <fullName evidence="1">Cleavage and polyadenylation specificity factor 100 kDa subunit</fullName>
    </alternativeName>
</protein>
<dbReference type="PANTHER" id="PTHR45922:SF1">
    <property type="entry name" value="CLEAVAGE AND POLYADENYLATION SPECIFICITY FACTOR SUBUNIT 2"/>
    <property type="match status" value="1"/>
</dbReference>
<keyword evidence="1" id="KW-0694">RNA-binding</keyword>
<dbReference type="AlphaFoldDB" id="K1QBH9"/>
<comment type="subcellular location">
    <subcellularLocation>
        <location evidence="1">Nucleus</location>
    </subcellularLocation>
</comment>
<sequence>MWRNAESGLSPYSLALLNNVSFNVVEFAKSQVEWMSDKIMRSFEEARNNPFHFKHVKLCHNLAELARIPEPKVGNQHLGQSLLSRWYVMAIFNLLIISSPNLNGRCILDAGEVMEKFGAGLHCDVQIYVITILVQ</sequence>
<accession>K1QBH9</accession>
<dbReference type="HOGENOM" id="CLU_1887751_0_0_1"/>
<dbReference type="Gene3D" id="3.40.50.10890">
    <property type="match status" value="1"/>
</dbReference>